<keyword evidence="3" id="KW-0479">Metal-binding</keyword>
<name>A0ABT1I5J6_9PSEU</name>
<evidence type="ECO:0000313" key="6">
    <source>
        <dbReference type="Proteomes" id="UP001205185"/>
    </source>
</evidence>
<keyword evidence="6" id="KW-1185">Reference proteome</keyword>
<comment type="caution">
    <text evidence="5">The sequence shown here is derived from an EMBL/GenBank/DDBJ whole genome shotgun (WGS) entry which is preliminary data.</text>
</comment>
<dbReference type="InterPro" id="IPR023214">
    <property type="entry name" value="HAD_sf"/>
</dbReference>
<dbReference type="InterPro" id="IPR051600">
    <property type="entry name" value="Beta-PGM-like"/>
</dbReference>
<sequence length="155" mass="16659">MIFDCDGVLVDSEPIAIRANMAVGPDLGWPITEAEVINRFVGRSATSIAEVIADRLGRPAAAVWERRFHELHTAALATELTAVPGVSDVLDALDAAGVRYCVASSGTHEKMRGTLGGTGLYSRFVRRIFSMFCCPQRLRLSTGLGRSRGSVGLPR</sequence>
<evidence type="ECO:0000313" key="5">
    <source>
        <dbReference type="EMBL" id="MCP2267844.1"/>
    </source>
</evidence>
<dbReference type="EMBL" id="JAMTCO010000001">
    <property type="protein sequence ID" value="MCP2267844.1"/>
    <property type="molecule type" value="Genomic_DNA"/>
</dbReference>
<evidence type="ECO:0000256" key="4">
    <source>
        <dbReference type="ARBA" id="ARBA00022842"/>
    </source>
</evidence>
<dbReference type="InterPro" id="IPR041492">
    <property type="entry name" value="HAD_2"/>
</dbReference>
<dbReference type="SUPFAM" id="SSF56784">
    <property type="entry name" value="HAD-like"/>
    <property type="match status" value="1"/>
</dbReference>
<proteinExistence type="inferred from homology"/>
<evidence type="ECO:0000256" key="3">
    <source>
        <dbReference type="ARBA" id="ARBA00022723"/>
    </source>
</evidence>
<evidence type="ECO:0000256" key="1">
    <source>
        <dbReference type="ARBA" id="ARBA00001946"/>
    </source>
</evidence>
<organism evidence="5 6">
    <name type="scientific">Actinokineospora diospyrosa</name>
    <dbReference type="NCBI Taxonomy" id="103728"/>
    <lineage>
        <taxon>Bacteria</taxon>
        <taxon>Bacillati</taxon>
        <taxon>Actinomycetota</taxon>
        <taxon>Actinomycetes</taxon>
        <taxon>Pseudonocardiales</taxon>
        <taxon>Pseudonocardiaceae</taxon>
        <taxon>Actinokineospora</taxon>
    </lineage>
</organism>
<dbReference type="PANTHER" id="PTHR46193">
    <property type="entry name" value="6-PHOSPHOGLUCONATE PHOSPHATASE"/>
    <property type="match status" value="1"/>
</dbReference>
<dbReference type="Gene3D" id="3.40.50.1000">
    <property type="entry name" value="HAD superfamily/HAD-like"/>
    <property type="match status" value="1"/>
</dbReference>
<dbReference type="PANTHER" id="PTHR46193:SF10">
    <property type="entry name" value="6-PHOSPHOGLUCONATE PHOSPHATASE"/>
    <property type="match status" value="1"/>
</dbReference>
<reference evidence="5 6" key="1">
    <citation type="submission" date="2022-06" db="EMBL/GenBank/DDBJ databases">
        <title>Genomic Encyclopedia of Archaeal and Bacterial Type Strains, Phase II (KMG-II): from individual species to whole genera.</title>
        <authorList>
            <person name="Goeker M."/>
        </authorList>
    </citation>
    <scope>NUCLEOTIDE SEQUENCE [LARGE SCALE GENOMIC DNA]</scope>
    <source>
        <strain evidence="5 6">DSM 44255</strain>
    </source>
</reference>
<dbReference type="Gene3D" id="1.10.150.240">
    <property type="entry name" value="Putative phosphatase, domain 2"/>
    <property type="match status" value="1"/>
</dbReference>
<dbReference type="InterPro" id="IPR036412">
    <property type="entry name" value="HAD-like_sf"/>
</dbReference>
<protein>
    <submittedName>
        <fullName evidence="5">Haloacid dehalogenase-like hydrolase</fullName>
    </submittedName>
</protein>
<keyword evidence="4" id="KW-0460">Magnesium</keyword>
<dbReference type="Pfam" id="PF13419">
    <property type="entry name" value="HAD_2"/>
    <property type="match status" value="1"/>
</dbReference>
<dbReference type="Proteomes" id="UP001205185">
    <property type="component" value="Unassembled WGS sequence"/>
</dbReference>
<accession>A0ABT1I5J6</accession>
<gene>
    <name evidence="5" type="ORF">LV75_000326</name>
</gene>
<comment type="cofactor">
    <cofactor evidence="1">
        <name>Mg(2+)</name>
        <dbReference type="ChEBI" id="CHEBI:18420"/>
    </cofactor>
</comment>
<comment type="similarity">
    <text evidence="2">Belongs to the HAD-like hydrolase superfamily. CbbY/CbbZ/Gph/YieH family.</text>
</comment>
<dbReference type="InterPro" id="IPR023198">
    <property type="entry name" value="PGP-like_dom2"/>
</dbReference>
<evidence type="ECO:0000256" key="2">
    <source>
        <dbReference type="ARBA" id="ARBA00006171"/>
    </source>
</evidence>